<evidence type="ECO:0000313" key="1">
    <source>
        <dbReference type="EMBL" id="CAI9173207.1"/>
    </source>
</evidence>
<organism evidence="1 2">
    <name type="scientific">Rangifer tarandus platyrhynchus</name>
    <name type="common">Svalbard reindeer</name>
    <dbReference type="NCBI Taxonomy" id="3082113"/>
    <lineage>
        <taxon>Eukaryota</taxon>
        <taxon>Metazoa</taxon>
        <taxon>Chordata</taxon>
        <taxon>Craniata</taxon>
        <taxon>Vertebrata</taxon>
        <taxon>Euteleostomi</taxon>
        <taxon>Mammalia</taxon>
        <taxon>Eutheria</taxon>
        <taxon>Laurasiatheria</taxon>
        <taxon>Artiodactyla</taxon>
        <taxon>Ruminantia</taxon>
        <taxon>Pecora</taxon>
        <taxon>Cervidae</taxon>
        <taxon>Odocoileinae</taxon>
        <taxon>Rangifer</taxon>
    </lineage>
</organism>
<sequence length="120" mass="13463">MNVRIKETVLVGVGVRQERRGESQWVWTQQGGKASRSGVCLVTDHGIFPGKVCSGQVVPMDDMSLWSVQRQETVLLSSPTHLDQLETELWFYGTRWYRMSCTSGETVSAFFTSLSTESAQ</sequence>
<keyword evidence="2" id="KW-1185">Reference proteome</keyword>
<protein>
    <submittedName>
        <fullName evidence="1">Uncharacterized protein</fullName>
    </submittedName>
</protein>
<dbReference type="Proteomes" id="UP001176941">
    <property type="component" value="Chromosome 33"/>
</dbReference>
<accession>A0ABN8ZH17</accession>
<proteinExistence type="predicted"/>
<dbReference type="EMBL" id="OX459969">
    <property type="protein sequence ID" value="CAI9173207.1"/>
    <property type="molecule type" value="Genomic_DNA"/>
</dbReference>
<name>A0ABN8ZH17_RANTA</name>
<evidence type="ECO:0000313" key="2">
    <source>
        <dbReference type="Proteomes" id="UP001176941"/>
    </source>
</evidence>
<gene>
    <name evidence="1" type="ORF">MRATA1EN1_LOCUS22169</name>
</gene>
<reference evidence="1" key="1">
    <citation type="submission" date="2023-04" db="EMBL/GenBank/DDBJ databases">
        <authorList>
            <consortium name="ELIXIR-Norway"/>
        </authorList>
    </citation>
    <scope>NUCLEOTIDE SEQUENCE [LARGE SCALE GENOMIC DNA]</scope>
</reference>